<gene>
    <name evidence="2" type="ORF">SAMN02745973_01373</name>
</gene>
<name>A0A1T4MLE7_9FIRM</name>
<evidence type="ECO:0000313" key="2">
    <source>
        <dbReference type="EMBL" id="SJZ67656.1"/>
    </source>
</evidence>
<dbReference type="OrthoDB" id="1708334at2"/>
<dbReference type="InterPro" id="IPR014794">
    <property type="entry name" value="DUF1779"/>
</dbReference>
<feature type="transmembrane region" description="Helical" evidence="1">
    <location>
        <begin position="7"/>
        <end position="25"/>
    </location>
</feature>
<dbReference type="InterPro" id="IPR036209">
    <property type="entry name" value="YwmB-like_sf"/>
</dbReference>
<proteinExistence type="predicted"/>
<dbReference type="Pfam" id="PF08680">
    <property type="entry name" value="DUF1779"/>
    <property type="match status" value="1"/>
</dbReference>
<keyword evidence="1" id="KW-1133">Transmembrane helix</keyword>
<dbReference type="EMBL" id="FUWV01000007">
    <property type="protein sequence ID" value="SJZ67656.1"/>
    <property type="molecule type" value="Genomic_DNA"/>
</dbReference>
<dbReference type="Proteomes" id="UP000196365">
    <property type="component" value="Unassembled WGS sequence"/>
</dbReference>
<accession>A0A1T4MLE7</accession>
<protein>
    <submittedName>
        <fullName evidence="2">TATA-box binding</fullName>
    </submittedName>
</protein>
<keyword evidence="1" id="KW-0812">Transmembrane</keyword>
<evidence type="ECO:0000256" key="1">
    <source>
        <dbReference type="SAM" id="Phobius"/>
    </source>
</evidence>
<evidence type="ECO:0000313" key="3">
    <source>
        <dbReference type="Proteomes" id="UP000196365"/>
    </source>
</evidence>
<reference evidence="2 3" key="1">
    <citation type="submission" date="2017-02" db="EMBL/GenBank/DDBJ databases">
        <authorList>
            <person name="Peterson S.W."/>
        </authorList>
    </citation>
    <scope>NUCLEOTIDE SEQUENCE [LARGE SCALE GENOMIC DNA]</scope>
    <source>
        <strain evidence="2 3">DSM 15102</strain>
    </source>
</reference>
<dbReference type="RefSeq" id="WP_087678801.1">
    <property type="nucleotide sequence ID" value="NZ_FUWV01000007.1"/>
</dbReference>
<organism evidence="2 3">
    <name type="scientific">Garciella nitratireducens DSM 15102</name>
    <dbReference type="NCBI Taxonomy" id="1121911"/>
    <lineage>
        <taxon>Bacteria</taxon>
        <taxon>Bacillati</taxon>
        <taxon>Bacillota</taxon>
        <taxon>Clostridia</taxon>
        <taxon>Eubacteriales</taxon>
        <taxon>Eubacteriaceae</taxon>
        <taxon>Garciella</taxon>
    </lineage>
</organism>
<keyword evidence="3" id="KW-1185">Reference proteome</keyword>
<dbReference type="AlphaFoldDB" id="A0A1T4MLE7"/>
<dbReference type="SUPFAM" id="SSF143842">
    <property type="entry name" value="YwmB-like"/>
    <property type="match status" value="1"/>
</dbReference>
<sequence length="261" mass="30319">MKNFVKGLGIAIIICILSFSILGFFKEVPANQQINLVDAETLMKSFHASEANLESIKLNFWSEIENKKYTQKQMEKIILDCIQELGLEKQSKIEIKKDQNHQKVTATSQRGEEIYVNILMENLDVEEQSKNTYFLIDLCLNEHNSFQLSEIERKIINYFTELGLDYQYSMTVIGTFDKKINTDEMRGIIKNTFEVVDAKILEGMQQEQYSEMVSMSGYSPQIYNNIQLSGKKMNINAAMRYNEYNEKTYLWIGVPLIATEY</sequence>
<keyword evidence="1" id="KW-0472">Membrane</keyword>
<dbReference type="Gene3D" id="3.30.360.40">
    <property type="entry name" value="YwmB-like"/>
    <property type="match status" value="1"/>
</dbReference>